<keyword evidence="3 6" id="KW-0812">Transmembrane</keyword>
<keyword evidence="5 6" id="KW-0472">Membrane</keyword>
<dbReference type="OrthoDB" id="7596142at2"/>
<feature type="domain" description="Cardiolipin synthase N-terminal" evidence="7">
    <location>
        <begin position="21"/>
        <end position="67"/>
    </location>
</feature>
<accession>A0A0W8IL43</accession>
<dbReference type="Proteomes" id="UP000054023">
    <property type="component" value="Unassembled WGS sequence"/>
</dbReference>
<evidence type="ECO:0000313" key="10">
    <source>
        <dbReference type="Proteomes" id="UP000054023"/>
    </source>
</evidence>
<evidence type="ECO:0000256" key="3">
    <source>
        <dbReference type="ARBA" id="ARBA00022692"/>
    </source>
</evidence>
<comment type="caution">
    <text evidence="8">The sequence shown here is derived from an EMBL/GenBank/DDBJ whole genome shotgun (WGS) entry which is preliminary data.</text>
</comment>
<dbReference type="AlphaFoldDB" id="A0A0W8IL43"/>
<feature type="transmembrane region" description="Helical" evidence="6">
    <location>
        <begin position="47"/>
        <end position="66"/>
    </location>
</feature>
<dbReference type="EMBL" id="JACJIH010000001">
    <property type="protein sequence ID" value="MBA8922532.1"/>
    <property type="molecule type" value="Genomic_DNA"/>
</dbReference>
<feature type="transmembrane region" description="Helical" evidence="6">
    <location>
        <begin position="12"/>
        <end position="35"/>
    </location>
</feature>
<protein>
    <recommendedName>
        <fullName evidence="7">Cardiolipin synthase N-terminal domain-containing protein</fullName>
    </recommendedName>
</protein>
<evidence type="ECO:0000256" key="5">
    <source>
        <dbReference type="ARBA" id="ARBA00023136"/>
    </source>
</evidence>
<reference evidence="9 11" key="3">
    <citation type="submission" date="2020-08" db="EMBL/GenBank/DDBJ databases">
        <title>Sequencing the genomes of 1000 actinobacteria strains.</title>
        <authorList>
            <person name="Klenk H.-P."/>
        </authorList>
    </citation>
    <scope>NUCLEOTIDE SEQUENCE [LARGE SCALE GENOMIC DNA]</scope>
    <source>
        <strain evidence="9 11">DSM 19081</strain>
    </source>
</reference>
<evidence type="ECO:0000256" key="6">
    <source>
        <dbReference type="SAM" id="Phobius"/>
    </source>
</evidence>
<dbReference type="Pfam" id="PF13396">
    <property type="entry name" value="PLDc_N"/>
    <property type="match status" value="1"/>
</dbReference>
<dbReference type="GO" id="GO:0005886">
    <property type="term" value="C:plasma membrane"/>
    <property type="evidence" value="ECO:0007669"/>
    <property type="project" value="UniProtKB-SubCell"/>
</dbReference>
<comment type="subcellular location">
    <subcellularLocation>
        <location evidence="1">Cell membrane</location>
        <topology evidence="1">Multi-pass membrane protein</topology>
    </subcellularLocation>
</comment>
<gene>
    <name evidence="8" type="ORF">AVL63_09760</name>
    <name evidence="9" type="ORF">HNR24_002465</name>
</gene>
<proteinExistence type="predicted"/>
<dbReference type="RefSeq" id="WP_058887593.1">
    <property type="nucleotide sequence ID" value="NZ_BAAAKT010000001.1"/>
</dbReference>
<keyword evidence="2" id="KW-1003">Cell membrane</keyword>
<reference evidence="8" key="2">
    <citation type="submission" date="2015-12" db="EMBL/GenBank/DDBJ databases">
        <authorList>
            <person name="Shamseldin A."/>
            <person name="Moawad H."/>
            <person name="Abd El-Rahim W.M."/>
            <person name="Sadowsky M.J."/>
        </authorList>
    </citation>
    <scope>NUCLEOTIDE SEQUENCE [LARGE SCALE GENOMIC DNA]</scope>
    <source>
        <strain evidence="8">CD08_7</strain>
    </source>
</reference>
<evidence type="ECO:0000259" key="7">
    <source>
        <dbReference type="Pfam" id="PF13396"/>
    </source>
</evidence>
<evidence type="ECO:0000313" key="9">
    <source>
        <dbReference type="EMBL" id="MBA8922532.1"/>
    </source>
</evidence>
<name>A0A0W8IL43_9MICC</name>
<evidence type="ECO:0000256" key="2">
    <source>
        <dbReference type="ARBA" id="ARBA00022475"/>
    </source>
</evidence>
<dbReference type="Proteomes" id="UP000546252">
    <property type="component" value="Unassembled WGS sequence"/>
</dbReference>
<evidence type="ECO:0000313" key="11">
    <source>
        <dbReference type="Proteomes" id="UP000546252"/>
    </source>
</evidence>
<reference evidence="10" key="1">
    <citation type="submission" date="2015-12" db="EMBL/GenBank/DDBJ databases">
        <authorList>
            <person name="Nair G.R."/>
            <person name="Kaur G."/>
            <person name="Mayilraj S."/>
        </authorList>
    </citation>
    <scope>NUCLEOTIDE SEQUENCE [LARGE SCALE GENOMIC DNA]</scope>
    <source>
        <strain evidence="10">CD08_7</strain>
    </source>
</reference>
<keyword evidence="4 6" id="KW-1133">Transmembrane helix</keyword>
<dbReference type="EMBL" id="LQBM01000001">
    <property type="protein sequence ID" value="KUG60618.1"/>
    <property type="molecule type" value="Genomic_DNA"/>
</dbReference>
<organism evidence="8 10">
    <name type="scientific">Nesterenkonia jeotgali</name>
    <dbReference type="NCBI Taxonomy" id="317018"/>
    <lineage>
        <taxon>Bacteria</taxon>
        <taxon>Bacillati</taxon>
        <taxon>Actinomycetota</taxon>
        <taxon>Actinomycetes</taxon>
        <taxon>Micrococcales</taxon>
        <taxon>Micrococcaceae</taxon>
        <taxon>Nesterenkonia</taxon>
    </lineage>
</organism>
<evidence type="ECO:0000256" key="1">
    <source>
        <dbReference type="ARBA" id="ARBA00004651"/>
    </source>
</evidence>
<sequence length="132" mass="14820">MFDWSEFWSVVWSFFWIFAFIAYLMALFSVIGDLFRDHKLSGWGKAAWMVFLIFVPFLTVLVYLIARGTGMQERAATATELAQKAVDERIRSVARQSSPAEEISKAQALAEAGTITPGEFEAIKKRALATSS</sequence>
<evidence type="ECO:0000256" key="4">
    <source>
        <dbReference type="ARBA" id="ARBA00022989"/>
    </source>
</evidence>
<evidence type="ECO:0000313" key="8">
    <source>
        <dbReference type="EMBL" id="KUG60618.1"/>
    </source>
</evidence>
<dbReference type="STRING" id="317018.AVL63_09760"/>
<dbReference type="InterPro" id="IPR027379">
    <property type="entry name" value="CLS_N"/>
</dbReference>
<keyword evidence="10" id="KW-1185">Reference proteome</keyword>